<dbReference type="RefSeq" id="WP_023231018.1">
    <property type="nucleotide sequence ID" value="NZ_CABMIV010000001.1"/>
</dbReference>
<dbReference type="Proteomes" id="UP000873581">
    <property type="component" value="Unassembled WGS sequence"/>
</dbReference>
<dbReference type="InterPro" id="IPR008767">
    <property type="entry name" value="Phage_SPP1_head-tail_adaptor"/>
</dbReference>
<name>A0A2A6DG45_SALER</name>
<comment type="caution">
    <text evidence="1">The sequence shown here is derived from an EMBL/GenBank/DDBJ whole genome shotgun (WGS) entry which is preliminary data.</text>
</comment>
<reference evidence="1" key="1">
    <citation type="submission" date="2017-08" db="EMBL/GenBank/DDBJ databases">
        <title>Whole genome sequencing of Salmonella enterica.</title>
        <authorList>
            <person name="Bell R."/>
            <person name="Levy K."/>
        </authorList>
    </citation>
    <scope>NUCLEOTIDE SEQUENCE [LARGE SCALE GENOMIC DNA]</scope>
    <source>
        <strain evidence="1">CFSAN060805</strain>
    </source>
</reference>
<evidence type="ECO:0000313" key="1">
    <source>
        <dbReference type="EMBL" id="PDN88746.1"/>
    </source>
</evidence>
<gene>
    <name evidence="1" type="ORF">CIC26_03530</name>
</gene>
<organism evidence="1">
    <name type="scientific">Salmonella enterica</name>
    <name type="common">Salmonella choleraesuis</name>
    <dbReference type="NCBI Taxonomy" id="28901"/>
    <lineage>
        <taxon>Bacteria</taxon>
        <taxon>Pseudomonadati</taxon>
        <taxon>Pseudomonadota</taxon>
        <taxon>Gammaproteobacteria</taxon>
        <taxon>Enterobacterales</taxon>
        <taxon>Enterobacteriaceae</taxon>
        <taxon>Salmonella</taxon>
    </lineage>
</organism>
<accession>A0A2A6DG45</accession>
<dbReference type="AlphaFoldDB" id="A0A2A6DG45"/>
<dbReference type="Pfam" id="PF05521">
    <property type="entry name" value="Phage_HCP"/>
    <property type="match status" value="1"/>
</dbReference>
<proteinExistence type="predicted"/>
<dbReference type="Gene3D" id="2.40.10.270">
    <property type="entry name" value="Bacteriophage SPP1 head-tail adaptor protein"/>
    <property type="match status" value="1"/>
</dbReference>
<sequence>MAISAGRLIQVIVIQNPVHIRDNSGQPVEIWADVETIRADIRGRSGRELMAAGAEIAQADVRVWVRGKSGETITAASRLKVQSGPYRGKTLNVIAPPVPDEKGERLEILCKLGIEK</sequence>
<dbReference type="NCBIfam" id="TIGR01563">
    <property type="entry name" value="gp16_SPP1"/>
    <property type="match status" value="1"/>
</dbReference>
<protein>
    <submittedName>
        <fullName evidence="1">Head-tail adaptor protein</fullName>
    </submittedName>
</protein>
<dbReference type="EMBL" id="NPLM01000001">
    <property type="protein sequence ID" value="PDN88746.1"/>
    <property type="molecule type" value="Genomic_DNA"/>
</dbReference>
<dbReference type="InterPro" id="IPR038666">
    <property type="entry name" value="SSP1_head-tail_sf"/>
</dbReference>